<comment type="caution">
    <text evidence="5">The sequence shown here is derived from an EMBL/GenBank/DDBJ whole genome shotgun (WGS) entry which is preliminary data.</text>
</comment>
<name>A0AAE0XUI8_9GAST</name>
<sequence>MSRIQLAVKNIGWACMKSDIRSYFRKFGTVLDVRMPMNYDNGFNKNIAFVTMKEGFSNDLLQDYHVIDGQEVTIKIQEERKIQRTEDHSSGSES</sequence>
<organism evidence="5 6">
    <name type="scientific">Elysia crispata</name>
    <name type="common">lettuce slug</name>
    <dbReference type="NCBI Taxonomy" id="231223"/>
    <lineage>
        <taxon>Eukaryota</taxon>
        <taxon>Metazoa</taxon>
        <taxon>Spiralia</taxon>
        <taxon>Lophotrochozoa</taxon>
        <taxon>Mollusca</taxon>
        <taxon>Gastropoda</taxon>
        <taxon>Heterobranchia</taxon>
        <taxon>Euthyneura</taxon>
        <taxon>Panpulmonata</taxon>
        <taxon>Sacoglossa</taxon>
        <taxon>Placobranchoidea</taxon>
        <taxon>Plakobranchidae</taxon>
        <taxon>Elysia</taxon>
    </lineage>
</organism>
<evidence type="ECO:0000256" key="1">
    <source>
        <dbReference type="ARBA" id="ARBA00004123"/>
    </source>
</evidence>
<evidence type="ECO:0000256" key="2">
    <source>
        <dbReference type="ARBA" id="ARBA00023242"/>
    </source>
</evidence>
<dbReference type="PROSITE" id="PS50102">
    <property type="entry name" value="RRM"/>
    <property type="match status" value="1"/>
</dbReference>
<dbReference type="SUPFAM" id="SSF54928">
    <property type="entry name" value="RNA-binding domain, RBD"/>
    <property type="match status" value="1"/>
</dbReference>
<evidence type="ECO:0000313" key="5">
    <source>
        <dbReference type="EMBL" id="KAK3712652.1"/>
    </source>
</evidence>
<comment type="subcellular location">
    <subcellularLocation>
        <location evidence="1">Nucleus</location>
    </subcellularLocation>
</comment>
<keyword evidence="6" id="KW-1185">Reference proteome</keyword>
<protein>
    <recommendedName>
        <fullName evidence="4">RRM domain-containing protein</fullName>
    </recommendedName>
</protein>
<dbReference type="Proteomes" id="UP001283361">
    <property type="component" value="Unassembled WGS sequence"/>
</dbReference>
<dbReference type="GO" id="GO:0000785">
    <property type="term" value="C:chromatin"/>
    <property type="evidence" value="ECO:0007669"/>
    <property type="project" value="TreeGrafter"/>
</dbReference>
<reference evidence="5" key="1">
    <citation type="journal article" date="2023" name="G3 (Bethesda)">
        <title>A reference genome for the long-term kleptoplast-retaining sea slug Elysia crispata morphotype clarki.</title>
        <authorList>
            <person name="Eastman K.E."/>
            <person name="Pendleton A.L."/>
            <person name="Shaikh M.A."/>
            <person name="Suttiyut T."/>
            <person name="Ogas R."/>
            <person name="Tomko P."/>
            <person name="Gavelis G."/>
            <person name="Widhalm J.R."/>
            <person name="Wisecaver J.H."/>
        </authorList>
    </citation>
    <scope>NUCLEOTIDE SEQUENCE</scope>
    <source>
        <strain evidence="5">ECLA1</strain>
    </source>
</reference>
<dbReference type="GO" id="GO:0005654">
    <property type="term" value="C:nucleoplasm"/>
    <property type="evidence" value="ECO:0007669"/>
    <property type="project" value="TreeGrafter"/>
</dbReference>
<proteinExistence type="predicted"/>
<dbReference type="EMBL" id="JAWDGP010007583">
    <property type="protein sequence ID" value="KAK3712652.1"/>
    <property type="molecule type" value="Genomic_DNA"/>
</dbReference>
<dbReference type="PANTHER" id="PTHR48033:SF10">
    <property type="entry name" value="RNA-BINDING PROTEIN SQUID"/>
    <property type="match status" value="1"/>
</dbReference>
<keyword evidence="2" id="KW-0539">Nucleus</keyword>
<dbReference type="PANTHER" id="PTHR48033">
    <property type="entry name" value="RNA-BINDING (RRM/RBD/RNP MOTIFS) FAMILY PROTEIN"/>
    <property type="match status" value="1"/>
</dbReference>
<dbReference type="InterPro" id="IPR035979">
    <property type="entry name" value="RBD_domain_sf"/>
</dbReference>
<dbReference type="Gene3D" id="3.30.70.330">
    <property type="match status" value="1"/>
</dbReference>
<dbReference type="SMART" id="SM00360">
    <property type="entry name" value="RRM"/>
    <property type="match status" value="1"/>
</dbReference>
<dbReference type="GO" id="GO:0003723">
    <property type="term" value="F:RNA binding"/>
    <property type="evidence" value="ECO:0007669"/>
    <property type="project" value="UniProtKB-UniRule"/>
</dbReference>
<dbReference type="Pfam" id="PF00076">
    <property type="entry name" value="RRM_1"/>
    <property type="match status" value="1"/>
</dbReference>
<feature type="domain" description="RRM" evidence="4">
    <location>
        <begin position="4"/>
        <end position="81"/>
    </location>
</feature>
<evidence type="ECO:0000256" key="3">
    <source>
        <dbReference type="PROSITE-ProRule" id="PRU00176"/>
    </source>
</evidence>
<dbReference type="AlphaFoldDB" id="A0AAE0XUI8"/>
<dbReference type="GO" id="GO:0010468">
    <property type="term" value="P:regulation of gene expression"/>
    <property type="evidence" value="ECO:0007669"/>
    <property type="project" value="TreeGrafter"/>
</dbReference>
<evidence type="ECO:0000313" key="6">
    <source>
        <dbReference type="Proteomes" id="UP001283361"/>
    </source>
</evidence>
<accession>A0AAE0XUI8</accession>
<keyword evidence="3" id="KW-0694">RNA-binding</keyword>
<dbReference type="InterPro" id="IPR000504">
    <property type="entry name" value="RRM_dom"/>
</dbReference>
<dbReference type="InterPro" id="IPR012677">
    <property type="entry name" value="Nucleotide-bd_a/b_plait_sf"/>
</dbReference>
<evidence type="ECO:0000259" key="4">
    <source>
        <dbReference type="PROSITE" id="PS50102"/>
    </source>
</evidence>
<gene>
    <name evidence="5" type="ORF">RRG08_058555</name>
</gene>